<evidence type="ECO:0000313" key="3">
    <source>
        <dbReference type="Proteomes" id="UP000235392"/>
    </source>
</evidence>
<protein>
    <submittedName>
        <fullName evidence="2">Uncharacterized protein</fullName>
    </submittedName>
</protein>
<feature type="compositionally biased region" description="Polar residues" evidence="1">
    <location>
        <begin position="104"/>
        <end position="124"/>
    </location>
</feature>
<comment type="caution">
    <text evidence="2">The sequence shown here is derived from an EMBL/GenBank/DDBJ whole genome shotgun (WGS) entry which is preliminary data.</text>
</comment>
<evidence type="ECO:0000256" key="1">
    <source>
        <dbReference type="SAM" id="MobiDB-lite"/>
    </source>
</evidence>
<feature type="region of interest" description="Disordered" evidence="1">
    <location>
        <begin position="168"/>
        <end position="193"/>
    </location>
</feature>
<feature type="compositionally biased region" description="Low complexity" evidence="1">
    <location>
        <begin position="23"/>
        <end position="37"/>
    </location>
</feature>
<feature type="region of interest" description="Disordered" evidence="1">
    <location>
        <begin position="1"/>
        <end position="37"/>
    </location>
</feature>
<accession>A0A2N5TXB1</accession>
<proteinExistence type="predicted"/>
<feature type="compositionally biased region" description="Basic and acidic residues" evidence="1">
    <location>
        <begin position="88"/>
        <end position="101"/>
    </location>
</feature>
<feature type="region of interest" description="Disordered" evidence="1">
    <location>
        <begin position="76"/>
        <end position="132"/>
    </location>
</feature>
<dbReference type="EMBL" id="PGCI01000308">
    <property type="protein sequence ID" value="PLW30139.1"/>
    <property type="molecule type" value="Genomic_DNA"/>
</dbReference>
<feature type="compositionally biased region" description="Polar residues" evidence="1">
    <location>
        <begin position="1"/>
        <end position="14"/>
    </location>
</feature>
<evidence type="ECO:0000313" key="2">
    <source>
        <dbReference type="EMBL" id="PLW30139.1"/>
    </source>
</evidence>
<dbReference type="Proteomes" id="UP000235392">
    <property type="component" value="Unassembled WGS sequence"/>
</dbReference>
<organism evidence="2 3">
    <name type="scientific">Puccinia coronata f. sp. avenae</name>
    <dbReference type="NCBI Taxonomy" id="200324"/>
    <lineage>
        <taxon>Eukaryota</taxon>
        <taxon>Fungi</taxon>
        <taxon>Dikarya</taxon>
        <taxon>Basidiomycota</taxon>
        <taxon>Pucciniomycotina</taxon>
        <taxon>Pucciniomycetes</taxon>
        <taxon>Pucciniales</taxon>
        <taxon>Pucciniaceae</taxon>
        <taxon>Puccinia</taxon>
    </lineage>
</organism>
<sequence length="193" mass="20226">MGMSSGTSQASKQACISPDFLEPSPSSSSSTATPTNNPAHIKAISWLKKENAEMQNRCQDAETKILLLLDHMDNRSAHSAGRSTSTNNEHEHECNQEHEQGQEYTGTTNHSDCAGTNNINTGNSLPHPHHIGNNGVGMGRFVSLAVHSNPPGPPSAAAAALLTLRPPPPARLLASLTPPPPPLPSLAPAGLSD</sequence>
<name>A0A2N5TXB1_9BASI</name>
<dbReference type="AlphaFoldDB" id="A0A2N5TXB1"/>
<gene>
    <name evidence="2" type="ORF">PCASD_24258</name>
</gene>
<reference evidence="2 3" key="1">
    <citation type="submission" date="2017-11" db="EMBL/GenBank/DDBJ databases">
        <title>De novo assembly and phasing of dikaryotic genomes from two isolates of Puccinia coronata f. sp. avenae, the causal agent of oat crown rust.</title>
        <authorList>
            <person name="Miller M.E."/>
            <person name="Zhang Y."/>
            <person name="Omidvar V."/>
            <person name="Sperschneider J."/>
            <person name="Schwessinger B."/>
            <person name="Raley C."/>
            <person name="Palmer J.M."/>
            <person name="Garnica D."/>
            <person name="Upadhyaya N."/>
            <person name="Rathjen J."/>
            <person name="Taylor J.M."/>
            <person name="Park R.F."/>
            <person name="Dodds P.N."/>
            <person name="Hirsch C.D."/>
            <person name="Kianian S.F."/>
            <person name="Figueroa M."/>
        </authorList>
    </citation>
    <scope>NUCLEOTIDE SEQUENCE [LARGE SCALE GENOMIC DNA]</scope>
    <source>
        <strain evidence="2">12SD80</strain>
    </source>
</reference>